<name>A0A8H3R476_9GLOM</name>
<dbReference type="Proteomes" id="UP000615446">
    <property type="component" value="Unassembled WGS sequence"/>
</dbReference>
<dbReference type="EMBL" id="BLAL01000306">
    <property type="protein sequence ID" value="GET02278.1"/>
    <property type="molecule type" value="Genomic_DNA"/>
</dbReference>
<comment type="caution">
    <text evidence="1">The sequence shown here is derived from an EMBL/GenBank/DDBJ whole genome shotgun (WGS) entry which is preliminary data.</text>
</comment>
<dbReference type="OrthoDB" id="2441790at2759"/>
<keyword evidence="1" id="KW-0418">Kinase</keyword>
<dbReference type="AlphaFoldDB" id="A0A8H3R476"/>
<gene>
    <name evidence="1" type="ORF">RCL2_002866200</name>
</gene>
<sequence length="236" mass="28031">MKLMIRHYWSLSKLIITNEINGLPFLRRFKEEVFVITEVDTNNFNVLSSLQQKHFDKVAAEEYNVLNELTNEKYYYPDDLDFYGESIRKQIYGLCSKYNQPNTDKNWCQECSSKRFRQKFGNWTSGNEYIDNLIRDSQLKPRNTNKVLEWIPYTKLRNIKYLAKDGITQDRLQCYIFHQAILSIENEIYGIIPYIAPEVLNHIQKLLIYSFGIIMRKLTSGVQAVHNIPQKLKKEL</sequence>
<protein>
    <submittedName>
        <fullName evidence="1">Kinase-like domain-containing protein</fullName>
    </submittedName>
</protein>
<evidence type="ECO:0000313" key="1">
    <source>
        <dbReference type="EMBL" id="GET02278.1"/>
    </source>
</evidence>
<organism evidence="1 2">
    <name type="scientific">Rhizophagus clarus</name>
    <dbReference type="NCBI Taxonomy" id="94130"/>
    <lineage>
        <taxon>Eukaryota</taxon>
        <taxon>Fungi</taxon>
        <taxon>Fungi incertae sedis</taxon>
        <taxon>Mucoromycota</taxon>
        <taxon>Glomeromycotina</taxon>
        <taxon>Glomeromycetes</taxon>
        <taxon>Glomerales</taxon>
        <taxon>Glomeraceae</taxon>
        <taxon>Rhizophagus</taxon>
    </lineage>
</organism>
<accession>A0A8H3R476</accession>
<evidence type="ECO:0000313" key="2">
    <source>
        <dbReference type="Proteomes" id="UP000615446"/>
    </source>
</evidence>
<keyword evidence="1" id="KW-0808">Transferase</keyword>
<reference evidence="1" key="1">
    <citation type="submission" date="2019-10" db="EMBL/GenBank/DDBJ databases">
        <title>Conservation and host-specific expression of non-tandemly repeated heterogenous ribosome RNA gene in arbuscular mycorrhizal fungi.</title>
        <authorList>
            <person name="Maeda T."/>
            <person name="Kobayashi Y."/>
            <person name="Nakagawa T."/>
            <person name="Ezawa T."/>
            <person name="Yamaguchi K."/>
            <person name="Bino T."/>
            <person name="Nishimoto Y."/>
            <person name="Shigenobu S."/>
            <person name="Kawaguchi M."/>
        </authorList>
    </citation>
    <scope>NUCLEOTIDE SEQUENCE</scope>
    <source>
        <strain evidence="1">HR1</strain>
    </source>
</reference>
<dbReference type="GO" id="GO:0016301">
    <property type="term" value="F:kinase activity"/>
    <property type="evidence" value="ECO:0007669"/>
    <property type="project" value="UniProtKB-KW"/>
</dbReference>
<proteinExistence type="predicted"/>